<sequence>RYMHFFFFTPPPAAQNIFTDIKFNKLPPIYPGARFIVYCILEKGVEA</sequence>
<comment type="caution">
    <text evidence="1">The sequence shown here is derived from an EMBL/GenBank/DDBJ whole genome shotgun (WGS) entry which is preliminary data.</text>
</comment>
<proteinExistence type="predicted"/>
<feature type="non-terminal residue" evidence="1">
    <location>
        <position position="1"/>
    </location>
</feature>
<keyword evidence="2" id="KW-1185">Reference proteome</keyword>
<protein>
    <submittedName>
        <fullName evidence="1">2294_t:CDS:1</fullName>
    </submittedName>
</protein>
<reference evidence="1" key="1">
    <citation type="submission" date="2021-06" db="EMBL/GenBank/DDBJ databases">
        <authorList>
            <person name="Kallberg Y."/>
            <person name="Tangrot J."/>
            <person name="Rosling A."/>
        </authorList>
    </citation>
    <scope>NUCLEOTIDE SEQUENCE</scope>
    <source>
        <strain evidence="1">FL130A</strain>
    </source>
</reference>
<name>A0A9N9JD12_9GLOM</name>
<evidence type="ECO:0000313" key="1">
    <source>
        <dbReference type="EMBL" id="CAG8774955.1"/>
    </source>
</evidence>
<dbReference type="Proteomes" id="UP000789508">
    <property type="component" value="Unassembled WGS sequence"/>
</dbReference>
<evidence type="ECO:0000313" key="2">
    <source>
        <dbReference type="Proteomes" id="UP000789508"/>
    </source>
</evidence>
<gene>
    <name evidence="1" type="ORF">ALEPTO_LOCUS14347</name>
</gene>
<feature type="non-terminal residue" evidence="1">
    <location>
        <position position="47"/>
    </location>
</feature>
<accession>A0A9N9JD12</accession>
<dbReference type="AlphaFoldDB" id="A0A9N9JD12"/>
<organism evidence="1 2">
    <name type="scientific">Ambispora leptoticha</name>
    <dbReference type="NCBI Taxonomy" id="144679"/>
    <lineage>
        <taxon>Eukaryota</taxon>
        <taxon>Fungi</taxon>
        <taxon>Fungi incertae sedis</taxon>
        <taxon>Mucoromycota</taxon>
        <taxon>Glomeromycotina</taxon>
        <taxon>Glomeromycetes</taxon>
        <taxon>Archaeosporales</taxon>
        <taxon>Ambisporaceae</taxon>
        <taxon>Ambispora</taxon>
    </lineage>
</organism>
<dbReference type="EMBL" id="CAJVPS010055019">
    <property type="protein sequence ID" value="CAG8774955.1"/>
    <property type="molecule type" value="Genomic_DNA"/>
</dbReference>